<sequence>MLKTTTPILLLLLIGVTACDLGEKVDEAIITVSGNVSDGAQPVSGALVMLVDSPDSPDGLSLANGSITSSTGNYTILNVDPGTYYVMAVDDANDNLKFDIATDKIGFFGIDPAGSDLTPDGIVVTDDDLENIDIEYLYSLPVF</sequence>
<evidence type="ECO:0008006" key="2">
    <source>
        <dbReference type="Google" id="ProtNLM"/>
    </source>
</evidence>
<dbReference type="Gene3D" id="2.60.40.10">
    <property type="entry name" value="Immunoglobulins"/>
    <property type="match status" value="1"/>
</dbReference>
<dbReference type="GO" id="GO:0030246">
    <property type="term" value="F:carbohydrate binding"/>
    <property type="evidence" value="ECO:0007669"/>
    <property type="project" value="InterPro"/>
</dbReference>
<dbReference type="SUPFAM" id="SSF49452">
    <property type="entry name" value="Starch-binding domain-like"/>
    <property type="match status" value="1"/>
</dbReference>
<organism evidence="1">
    <name type="scientific">marine sediment metagenome</name>
    <dbReference type="NCBI Taxonomy" id="412755"/>
    <lineage>
        <taxon>unclassified sequences</taxon>
        <taxon>metagenomes</taxon>
        <taxon>ecological metagenomes</taxon>
    </lineage>
</organism>
<reference evidence="1" key="1">
    <citation type="journal article" date="2014" name="Front. Microbiol.">
        <title>High frequency of phylogenetically diverse reductive dehalogenase-homologous genes in deep subseafloor sedimentary metagenomes.</title>
        <authorList>
            <person name="Kawai M."/>
            <person name="Futagami T."/>
            <person name="Toyoda A."/>
            <person name="Takaki Y."/>
            <person name="Nishi S."/>
            <person name="Hori S."/>
            <person name="Arai W."/>
            <person name="Tsubouchi T."/>
            <person name="Morono Y."/>
            <person name="Uchiyama I."/>
            <person name="Ito T."/>
            <person name="Fujiyama A."/>
            <person name="Inagaki F."/>
            <person name="Takami H."/>
        </authorList>
    </citation>
    <scope>NUCLEOTIDE SEQUENCE</scope>
    <source>
        <strain evidence="1">Expedition CK06-06</strain>
    </source>
</reference>
<proteinExistence type="predicted"/>
<dbReference type="AlphaFoldDB" id="X1CZM3"/>
<dbReference type="PROSITE" id="PS51257">
    <property type="entry name" value="PROKAR_LIPOPROTEIN"/>
    <property type="match status" value="1"/>
</dbReference>
<dbReference type="EMBL" id="BART01010609">
    <property type="protein sequence ID" value="GAG89681.1"/>
    <property type="molecule type" value="Genomic_DNA"/>
</dbReference>
<dbReference type="InterPro" id="IPR013783">
    <property type="entry name" value="Ig-like_fold"/>
</dbReference>
<comment type="caution">
    <text evidence="1">The sequence shown here is derived from an EMBL/GenBank/DDBJ whole genome shotgun (WGS) entry which is preliminary data.</text>
</comment>
<dbReference type="InterPro" id="IPR013784">
    <property type="entry name" value="Carb-bd-like_fold"/>
</dbReference>
<protein>
    <recommendedName>
        <fullName evidence="2">Carboxypeptidase regulatory-like domain-containing protein</fullName>
    </recommendedName>
</protein>
<gene>
    <name evidence="1" type="ORF">S01H4_22990</name>
</gene>
<evidence type="ECO:0000313" key="1">
    <source>
        <dbReference type="EMBL" id="GAG89681.1"/>
    </source>
</evidence>
<accession>X1CZM3</accession>
<name>X1CZM3_9ZZZZ</name>